<dbReference type="InterPro" id="IPR042536">
    <property type="entry name" value="TFIIIC_tauA_Sfc1"/>
</dbReference>
<dbReference type="PROSITE" id="PS50011">
    <property type="entry name" value="PROTEIN_KINASE_DOM"/>
    <property type="match status" value="1"/>
</dbReference>
<dbReference type="InterPro" id="IPR028082">
    <property type="entry name" value="Peripla_BP_I"/>
</dbReference>
<evidence type="ECO:0000256" key="6">
    <source>
        <dbReference type="ARBA" id="ARBA00022741"/>
    </source>
</evidence>
<accession>A0A7R9M2D6</accession>
<feature type="domain" description="Protein kinase" evidence="16">
    <location>
        <begin position="192"/>
        <end position="478"/>
    </location>
</feature>
<keyword evidence="11" id="KW-0325">Glycoprotein</keyword>
<dbReference type="GO" id="GO:0035556">
    <property type="term" value="P:intracellular signal transduction"/>
    <property type="evidence" value="ECO:0007669"/>
    <property type="project" value="InterPro"/>
</dbReference>
<evidence type="ECO:0000259" key="16">
    <source>
        <dbReference type="PROSITE" id="PS50011"/>
    </source>
</evidence>
<comment type="catalytic activity">
    <reaction evidence="1 15">
        <text>GTP = 3',5'-cyclic GMP + diphosphate</text>
        <dbReference type="Rhea" id="RHEA:13665"/>
        <dbReference type="ChEBI" id="CHEBI:33019"/>
        <dbReference type="ChEBI" id="CHEBI:37565"/>
        <dbReference type="ChEBI" id="CHEBI:57746"/>
        <dbReference type="EC" id="4.6.1.2"/>
    </reaction>
</comment>
<keyword evidence="4" id="KW-0812">Transmembrane</keyword>
<dbReference type="SMART" id="SM00044">
    <property type="entry name" value="CYCc"/>
    <property type="match status" value="1"/>
</dbReference>
<dbReference type="AlphaFoldDB" id="A0A7R9M2D6"/>
<sequence>MTAECRVKGLKRLVCIEYPGVVDSVPAMMSTLSGISGVESTLNNPNERLELRYPHEERNVTIDSDGDRIADYALLDQTDPESGCDALLRCDTSTKQILNPVVMRYFGATNQYVGVAHIHWPNGNKPRDIPECGFDGDLCPELPFWDILTASLLTILVKVKLESALTNMSWRVRWEDITFPDNMSHKGMEPEWSLSIDWSPKTNSQILTGFYKGNLVAIKRLPQKRIELTRDLLLELKVMRETSHENLVRFNGCCIDGTVAILSEFCAKGSLRDLLANTSLNLDWLFRYSLINDIISGMCYLHNSEHVYHGRLKSSNCLVDSRFCVKLTDFGLRKFKALAGYQTTGESELIIPENSSTINLKAKCRVDSLCEFNVGLLYIAPELLCKSQCMDPKKCKFQDYINGYYGTQKADIYREQPFFPHYMNMETKDIIKEVKSSNLRPCVPIDSCDERMHSLMKNCWSSELDMRPDFNSMKHEIRGIMKSMGVGGISAAQSTLTENLLARMEQYANELESIVECRTAELAEEKKRTEELLYQILPKPVADQLKSGQMFEPNFYDSVTIYFSDIVGFTSMCSQSTPMQVVDFLNDLYTCFDTIIGSYDVYKVETIGDAYMVVSGLPERNGIEHARQIAKMSLKIRDNVQNFVIRHKPNEKLQLRIGIHTGPTVAGVVGNIRPRFCLFGDAVNTASRMESNGEPLKIHISPSTKTVLDLFGTFALEPRGDIPIKGKGTMKTYWLIEEKLIN</sequence>
<dbReference type="GO" id="GO:0005886">
    <property type="term" value="C:plasma membrane"/>
    <property type="evidence" value="ECO:0007669"/>
    <property type="project" value="TreeGrafter"/>
</dbReference>
<keyword evidence="13 15" id="KW-0141">cGMP biosynthesis</keyword>
<dbReference type="Pfam" id="PF07714">
    <property type="entry name" value="PK_Tyr_Ser-Thr"/>
    <property type="match status" value="2"/>
</dbReference>
<evidence type="ECO:0000256" key="2">
    <source>
        <dbReference type="ARBA" id="ARBA00004479"/>
    </source>
</evidence>
<comment type="subcellular location">
    <subcellularLocation>
        <location evidence="2">Membrane</location>
        <topology evidence="2">Single-pass type I membrane protein</topology>
    </subcellularLocation>
</comment>
<dbReference type="GO" id="GO:0004383">
    <property type="term" value="F:guanylate cyclase activity"/>
    <property type="evidence" value="ECO:0007669"/>
    <property type="project" value="UniProtKB-EC"/>
</dbReference>
<dbReference type="SUPFAM" id="SSF56112">
    <property type="entry name" value="Protein kinase-like (PK-like)"/>
    <property type="match status" value="1"/>
</dbReference>
<dbReference type="InterPro" id="IPR011645">
    <property type="entry name" value="HNOB_dom_associated"/>
</dbReference>
<dbReference type="Gene3D" id="3.30.200.160">
    <property type="entry name" value="TFIIIC, subcomplex tauA, subunit Sfc1, barrel domain"/>
    <property type="match status" value="1"/>
</dbReference>
<dbReference type="Pfam" id="PF00211">
    <property type="entry name" value="Guanylate_cyc"/>
    <property type="match status" value="1"/>
</dbReference>
<evidence type="ECO:0000256" key="15">
    <source>
        <dbReference type="RuleBase" id="RU003431"/>
    </source>
</evidence>
<evidence type="ECO:0000259" key="17">
    <source>
        <dbReference type="PROSITE" id="PS50125"/>
    </source>
</evidence>
<proteinExistence type="inferred from homology"/>
<dbReference type="InterPro" id="IPR050401">
    <property type="entry name" value="Cyclic_nucleotide_synthase"/>
</dbReference>
<keyword evidence="12 14" id="KW-0456">Lyase</keyword>
<dbReference type="SUPFAM" id="SSF55073">
    <property type="entry name" value="Nucleotide cyclase"/>
    <property type="match status" value="1"/>
</dbReference>
<dbReference type="FunFam" id="3.30.70.1230:FF:000004">
    <property type="entry name" value="Guanylate cyclase"/>
    <property type="match status" value="1"/>
</dbReference>
<evidence type="ECO:0000256" key="5">
    <source>
        <dbReference type="ARBA" id="ARBA00022729"/>
    </source>
</evidence>
<keyword evidence="9" id="KW-0472">Membrane</keyword>
<dbReference type="CDD" id="cd07302">
    <property type="entry name" value="CHD"/>
    <property type="match status" value="1"/>
</dbReference>
<dbReference type="GO" id="GO:0001653">
    <property type="term" value="F:peptide receptor activity"/>
    <property type="evidence" value="ECO:0007669"/>
    <property type="project" value="TreeGrafter"/>
</dbReference>
<dbReference type="GO" id="GO:0005524">
    <property type="term" value="F:ATP binding"/>
    <property type="evidence" value="ECO:0007669"/>
    <property type="project" value="InterPro"/>
</dbReference>
<dbReference type="GO" id="GO:0005525">
    <property type="term" value="F:GTP binding"/>
    <property type="evidence" value="ECO:0007669"/>
    <property type="project" value="UniProtKB-KW"/>
</dbReference>
<organism evidence="18">
    <name type="scientific">Oppiella nova</name>
    <dbReference type="NCBI Taxonomy" id="334625"/>
    <lineage>
        <taxon>Eukaryota</taxon>
        <taxon>Metazoa</taxon>
        <taxon>Ecdysozoa</taxon>
        <taxon>Arthropoda</taxon>
        <taxon>Chelicerata</taxon>
        <taxon>Arachnida</taxon>
        <taxon>Acari</taxon>
        <taxon>Acariformes</taxon>
        <taxon>Sarcoptiformes</taxon>
        <taxon>Oribatida</taxon>
        <taxon>Brachypylina</taxon>
        <taxon>Oppioidea</taxon>
        <taxon>Oppiidae</taxon>
        <taxon>Oppiella</taxon>
    </lineage>
</organism>
<comment type="similarity">
    <text evidence="14">Belongs to the adenylyl cyclase class-4/guanylyl cyclase family.</text>
</comment>
<dbReference type="InterPro" id="IPR001054">
    <property type="entry name" value="A/G_cyclase"/>
</dbReference>
<dbReference type="Gene3D" id="6.10.250.780">
    <property type="match status" value="1"/>
</dbReference>
<dbReference type="Pfam" id="PF17682">
    <property type="entry name" value="Tau95_N"/>
    <property type="match status" value="1"/>
</dbReference>
<evidence type="ECO:0000256" key="4">
    <source>
        <dbReference type="ARBA" id="ARBA00022692"/>
    </source>
</evidence>
<keyword evidence="5" id="KW-0732">Signal</keyword>
<keyword evidence="8" id="KW-0342">GTP-binding</keyword>
<dbReference type="PROSITE" id="PS50125">
    <property type="entry name" value="GUANYLATE_CYCLASE_2"/>
    <property type="match status" value="1"/>
</dbReference>
<dbReference type="SUPFAM" id="SSF53822">
    <property type="entry name" value="Periplasmic binding protein-like I"/>
    <property type="match status" value="1"/>
</dbReference>
<dbReference type="Proteomes" id="UP000728032">
    <property type="component" value="Unassembled WGS sequence"/>
</dbReference>
<evidence type="ECO:0000256" key="9">
    <source>
        <dbReference type="ARBA" id="ARBA00023136"/>
    </source>
</evidence>
<dbReference type="GO" id="GO:0004672">
    <property type="term" value="F:protein kinase activity"/>
    <property type="evidence" value="ECO:0007669"/>
    <property type="project" value="InterPro"/>
</dbReference>
<dbReference type="EMBL" id="CAJPVJ010005325">
    <property type="protein sequence ID" value="CAG2169434.1"/>
    <property type="molecule type" value="Genomic_DNA"/>
</dbReference>
<dbReference type="PROSITE" id="PS00452">
    <property type="entry name" value="GUANYLATE_CYCLASE_1"/>
    <property type="match status" value="1"/>
</dbReference>
<evidence type="ECO:0000256" key="11">
    <source>
        <dbReference type="ARBA" id="ARBA00023180"/>
    </source>
</evidence>
<evidence type="ECO:0000256" key="3">
    <source>
        <dbReference type="ARBA" id="ARBA00012202"/>
    </source>
</evidence>
<dbReference type="InterPro" id="IPR011009">
    <property type="entry name" value="Kinase-like_dom_sf"/>
</dbReference>
<keyword evidence="7" id="KW-1133">Transmembrane helix</keyword>
<evidence type="ECO:0000256" key="1">
    <source>
        <dbReference type="ARBA" id="ARBA00001436"/>
    </source>
</evidence>
<dbReference type="EC" id="4.6.1.2" evidence="3 15"/>
<dbReference type="GO" id="GO:0007168">
    <property type="term" value="P:receptor guanylyl cyclase signaling pathway"/>
    <property type="evidence" value="ECO:0007669"/>
    <property type="project" value="TreeGrafter"/>
</dbReference>
<name>A0A7R9M2D6_9ACAR</name>
<reference evidence="18" key="1">
    <citation type="submission" date="2020-11" db="EMBL/GenBank/DDBJ databases">
        <authorList>
            <person name="Tran Van P."/>
        </authorList>
    </citation>
    <scope>NUCLEOTIDE SEQUENCE</scope>
</reference>
<dbReference type="GO" id="GO:0004016">
    <property type="term" value="F:adenylate cyclase activity"/>
    <property type="evidence" value="ECO:0007669"/>
    <property type="project" value="TreeGrafter"/>
</dbReference>
<dbReference type="PANTHER" id="PTHR11920:SF300">
    <property type="entry name" value="ATRIAL NATRIURETIC PEPTIDE RECEPTOR 1"/>
    <property type="match status" value="1"/>
</dbReference>
<dbReference type="PANTHER" id="PTHR11920">
    <property type="entry name" value="GUANYLYL CYCLASE"/>
    <property type="match status" value="1"/>
</dbReference>
<evidence type="ECO:0000313" key="19">
    <source>
        <dbReference type="Proteomes" id="UP000728032"/>
    </source>
</evidence>
<dbReference type="InterPro" id="IPR029787">
    <property type="entry name" value="Nucleotide_cyclase"/>
</dbReference>
<dbReference type="Pfam" id="PF07701">
    <property type="entry name" value="HNOBA"/>
    <property type="match status" value="1"/>
</dbReference>
<dbReference type="InterPro" id="IPR000719">
    <property type="entry name" value="Prot_kinase_dom"/>
</dbReference>
<gene>
    <name evidence="18" type="ORF">ONB1V03_LOCUS8911</name>
</gene>
<keyword evidence="19" id="KW-1185">Reference proteome</keyword>
<dbReference type="InterPro" id="IPR041499">
    <property type="entry name" value="Tfc1/Sfc1_N"/>
</dbReference>
<feature type="domain" description="Guanylate cyclase" evidence="17">
    <location>
        <begin position="560"/>
        <end position="690"/>
    </location>
</feature>
<dbReference type="InterPro" id="IPR001245">
    <property type="entry name" value="Ser-Thr/Tyr_kinase_cat_dom"/>
</dbReference>
<dbReference type="EMBL" id="OC920150">
    <property type="protein sequence ID" value="CAD7652247.1"/>
    <property type="molecule type" value="Genomic_DNA"/>
</dbReference>
<dbReference type="Gene3D" id="1.10.510.10">
    <property type="entry name" value="Transferase(Phosphotransferase) domain 1"/>
    <property type="match status" value="1"/>
</dbReference>
<evidence type="ECO:0000313" key="18">
    <source>
        <dbReference type="EMBL" id="CAD7652247.1"/>
    </source>
</evidence>
<evidence type="ECO:0000256" key="7">
    <source>
        <dbReference type="ARBA" id="ARBA00022989"/>
    </source>
</evidence>
<dbReference type="InterPro" id="IPR018297">
    <property type="entry name" value="A/G_cyclase_CS"/>
</dbReference>
<dbReference type="Gene3D" id="3.30.70.1230">
    <property type="entry name" value="Nucleotide cyclase"/>
    <property type="match status" value="1"/>
</dbReference>
<keyword evidence="6" id="KW-0547">Nucleotide-binding</keyword>
<evidence type="ECO:0000256" key="10">
    <source>
        <dbReference type="ARBA" id="ARBA00023170"/>
    </source>
</evidence>
<evidence type="ECO:0000256" key="8">
    <source>
        <dbReference type="ARBA" id="ARBA00023134"/>
    </source>
</evidence>
<keyword evidence="10" id="KW-0675">Receptor</keyword>
<evidence type="ECO:0000256" key="14">
    <source>
        <dbReference type="RuleBase" id="RU000405"/>
    </source>
</evidence>
<evidence type="ECO:0000256" key="13">
    <source>
        <dbReference type="ARBA" id="ARBA00023293"/>
    </source>
</evidence>
<dbReference type="OrthoDB" id="1890790at2759"/>
<evidence type="ECO:0000256" key="12">
    <source>
        <dbReference type="ARBA" id="ARBA00023239"/>
    </source>
</evidence>
<protein>
    <recommendedName>
        <fullName evidence="3 15">Guanylate cyclase</fullName>
        <ecNumber evidence="3 15">4.6.1.2</ecNumber>
    </recommendedName>
</protein>